<evidence type="ECO:0000256" key="1">
    <source>
        <dbReference type="SAM" id="MobiDB-lite"/>
    </source>
</evidence>
<dbReference type="EMBL" id="FOWC01000004">
    <property type="protein sequence ID" value="SFP20022.1"/>
    <property type="molecule type" value="Genomic_DNA"/>
</dbReference>
<gene>
    <name evidence="2" type="ORF">SAMN05421854_104357</name>
</gene>
<reference evidence="2 3" key="1">
    <citation type="submission" date="2016-10" db="EMBL/GenBank/DDBJ databases">
        <authorList>
            <person name="de Groot N.N."/>
        </authorList>
    </citation>
    <scope>NUCLEOTIDE SEQUENCE [LARGE SCALE GENOMIC DNA]</scope>
    <source>
        <strain evidence="2 3">DSM 44637</strain>
    </source>
</reference>
<dbReference type="GO" id="GO:0009306">
    <property type="term" value="P:protein secretion"/>
    <property type="evidence" value="ECO:0007669"/>
    <property type="project" value="InterPro"/>
</dbReference>
<sequence>MGFMTVPDALRGARSAAGEKVGSLRGTNYAEPVGRVAGAMPGGCAAPAAAHCQDALSATFTEWCTEAQRLADNLGVAADRYQQGDHTAAGVFPSVAPTMHGPG</sequence>
<proteinExistence type="predicted"/>
<dbReference type="AlphaFoldDB" id="A0A1I5NEB0"/>
<protein>
    <submittedName>
        <fullName evidence="2">Excreted virulence factor EspC, type VII ESX diderm</fullName>
    </submittedName>
</protein>
<dbReference type="InterPro" id="IPR022536">
    <property type="entry name" value="EspC"/>
</dbReference>
<evidence type="ECO:0000313" key="3">
    <source>
        <dbReference type="Proteomes" id="UP000199137"/>
    </source>
</evidence>
<dbReference type="Proteomes" id="UP000199137">
    <property type="component" value="Unassembled WGS sequence"/>
</dbReference>
<accession>A0A1I5NEB0</accession>
<feature type="region of interest" description="Disordered" evidence="1">
    <location>
        <begin position="1"/>
        <end position="23"/>
    </location>
</feature>
<name>A0A1I5NEB0_9PSEU</name>
<dbReference type="Pfam" id="PF10824">
    <property type="entry name" value="T7SS_ESX_EspC"/>
    <property type="match status" value="1"/>
</dbReference>
<dbReference type="OrthoDB" id="3628955at2"/>
<organism evidence="2 3">
    <name type="scientific">Amycolatopsis rubida</name>
    <dbReference type="NCBI Taxonomy" id="112413"/>
    <lineage>
        <taxon>Bacteria</taxon>
        <taxon>Bacillati</taxon>
        <taxon>Actinomycetota</taxon>
        <taxon>Actinomycetes</taxon>
        <taxon>Pseudonocardiales</taxon>
        <taxon>Pseudonocardiaceae</taxon>
        <taxon>Amycolatopsis</taxon>
    </lineage>
</organism>
<evidence type="ECO:0000313" key="2">
    <source>
        <dbReference type="EMBL" id="SFP20022.1"/>
    </source>
</evidence>